<feature type="compositionally biased region" description="Basic and acidic residues" evidence="1">
    <location>
        <begin position="18"/>
        <end position="34"/>
    </location>
</feature>
<dbReference type="EMBL" id="CAMKVN010000584">
    <property type="protein sequence ID" value="CAI2169431.1"/>
    <property type="molecule type" value="Genomic_DNA"/>
</dbReference>
<feature type="compositionally biased region" description="Low complexity" evidence="1">
    <location>
        <begin position="213"/>
        <end position="226"/>
    </location>
</feature>
<evidence type="ECO:0000313" key="2">
    <source>
        <dbReference type="EMBL" id="CAI2169431.1"/>
    </source>
</evidence>
<feature type="region of interest" description="Disordered" evidence="1">
    <location>
        <begin position="1"/>
        <end position="239"/>
    </location>
</feature>
<dbReference type="Proteomes" id="UP001153678">
    <property type="component" value="Unassembled WGS sequence"/>
</dbReference>
<keyword evidence="3" id="KW-1185">Reference proteome</keyword>
<reference evidence="2" key="1">
    <citation type="submission" date="2022-08" db="EMBL/GenBank/DDBJ databases">
        <authorList>
            <person name="Kallberg Y."/>
            <person name="Tangrot J."/>
            <person name="Rosling A."/>
        </authorList>
    </citation>
    <scope>NUCLEOTIDE SEQUENCE</scope>
    <source>
        <strain evidence="2">Wild A</strain>
    </source>
</reference>
<feature type="compositionally biased region" description="Basic and acidic residues" evidence="1">
    <location>
        <begin position="60"/>
        <end position="84"/>
    </location>
</feature>
<protein>
    <submittedName>
        <fullName evidence="2">13727_t:CDS:1</fullName>
    </submittedName>
</protein>
<feature type="compositionally biased region" description="Basic and acidic residues" evidence="1">
    <location>
        <begin position="199"/>
        <end position="212"/>
    </location>
</feature>
<comment type="caution">
    <text evidence="2">The sequence shown here is derived from an EMBL/GenBank/DDBJ whole genome shotgun (WGS) entry which is preliminary data.</text>
</comment>
<organism evidence="2 3">
    <name type="scientific">Funneliformis geosporum</name>
    <dbReference type="NCBI Taxonomy" id="1117311"/>
    <lineage>
        <taxon>Eukaryota</taxon>
        <taxon>Fungi</taxon>
        <taxon>Fungi incertae sedis</taxon>
        <taxon>Mucoromycota</taxon>
        <taxon>Glomeromycotina</taxon>
        <taxon>Glomeromycetes</taxon>
        <taxon>Glomerales</taxon>
        <taxon>Glomeraceae</taxon>
        <taxon>Funneliformis</taxon>
    </lineage>
</organism>
<proteinExistence type="predicted"/>
<evidence type="ECO:0000313" key="3">
    <source>
        <dbReference type="Proteomes" id="UP001153678"/>
    </source>
</evidence>
<evidence type="ECO:0000256" key="1">
    <source>
        <dbReference type="SAM" id="MobiDB-lite"/>
    </source>
</evidence>
<name>A0A9W4SI73_9GLOM</name>
<feature type="compositionally biased region" description="Polar residues" evidence="1">
    <location>
        <begin position="35"/>
        <end position="44"/>
    </location>
</feature>
<feature type="compositionally biased region" description="Low complexity" evidence="1">
    <location>
        <begin position="179"/>
        <end position="193"/>
    </location>
</feature>
<sequence>MHSQRDKIQIPPQVSNQIDREKTLSNQNERDKPSKPSTSQQASYPQELVKSPTHYTSPQNERELTPTRDIGNKNDSVRSSRAESESSESVEFEQNKKSSKKSSPEDKSKSSRPNSRNTLGNRFIVYEPKVSQESEGIIKQEGTLTGKRGRKSKNTSTARPSKKAKNKKNVNEKIEKETTTTTNQEEQVTEITNGNPKISTDKDSKKVSEKSSKNSSENSENTNLNSKVEEAAIEETKES</sequence>
<dbReference type="OrthoDB" id="2409306at2759"/>
<accession>A0A9W4SI73</accession>
<feature type="compositionally biased region" description="Basic and acidic residues" evidence="1">
    <location>
        <begin position="227"/>
        <end position="239"/>
    </location>
</feature>
<dbReference type="AlphaFoldDB" id="A0A9W4SI73"/>
<feature type="compositionally biased region" description="Basic and acidic residues" evidence="1">
    <location>
        <begin position="169"/>
        <end position="178"/>
    </location>
</feature>
<gene>
    <name evidence="2" type="ORF">FWILDA_LOCUS4077</name>
</gene>